<dbReference type="EMBL" id="BJNF01000002">
    <property type="protein sequence ID" value="GEC14300.1"/>
    <property type="molecule type" value="Genomic_DNA"/>
</dbReference>
<accession>A0A4Y3W8H4</accession>
<protein>
    <recommendedName>
        <fullName evidence="1">Tip attachment protein J domain-containing protein</fullName>
    </recommendedName>
</protein>
<evidence type="ECO:0000259" key="1">
    <source>
        <dbReference type="Pfam" id="PF13550"/>
    </source>
</evidence>
<dbReference type="Pfam" id="PF13550">
    <property type="entry name" value="Phage-tail_3"/>
    <property type="match status" value="1"/>
</dbReference>
<evidence type="ECO:0000313" key="2">
    <source>
        <dbReference type="EMBL" id="GEC14300.1"/>
    </source>
</evidence>
<dbReference type="AlphaFoldDB" id="A0A4Y3W8H4"/>
<dbReference type="RefSeq" id="WP_141381869.1">
    <property type="nucleotide sequence ID" value="NZ_BJNF01000002.1"/>
</dbReference>
<evidence type="ECO:0000313" key="3">
    <source>
        <dbReference type="Proteomes" id="UP000318825"/>
    </source>
</evidence>
<gene>
    <name evidence="2" type="ORF">NWI01_01920</name>
</gene>
<organism evidence="2 3">
    <name type="scientific">Nitrobacter winogradskyi</name>
    <name type="common">Nitrobacter agilis</name>
    <dbReference type="NCBI Taxonomy" id="913"/>
    <lineage>
        <taxon>Bacteria</taxon>
        <taxon>Pseudomonadati</taxon>
        <taxon>Pseudomonadota</taxon>
        <taxon>Alphaproteobacteria</taxon>
        <taxon>Hyphomicrobiales</taxon>
        <taxon>Nitrobacteraceae</taxon>
        <taxon>Nitrobacter</taxon>
    </lineage>
</organism>
<dbReference type="InterPro" id="IPR032876">
    <property type="entry name" value="J_dom"/>
</dbReference>
<dbReference type="Proteomes" id="UP000318825">
    <property type="component" value="Unassembled WGS sequence"/>
</dbReference>
<dbReference type="OrthoDB" id="7349961at2"/>
<feature type="domain" description="Tip attachment protein J" evidence="1">
    <location>
        <begin position="311"/>
        <end position="462"/>
    </location>
</feature>
<sequence length="847" mass="90291">MAFLGLGAALFGAGTFLAVAADVVIGLGASIGLSYAAQALAGKPQQPSSPAQHFAAQIRLQADGALPRSFPIGKTCLGGQLVYFNTWGNDGETPNAYYTRVTKLSDLPIKSLDGVWINGEKCTLGSDTGTGMGLPVLEYRKDGVDHLWIKFYDGTQTVADSFLTSKVSSAARPYESTRVGVGCAYVIATALIDDTLYAGRVPEFKYEVSGIRLYDPTRDSTNGGSGSHRYSDPSTWGGDGDDYPIVQAYNIMRGIRYAGTWVYGLQRATQATLPATNWNAQIAKCRSTIQGAGGMEPTYRAGGVVTVSVQTADTLDMLMTACQGKMSEVGGWYKVHCGAPDSATFEFTDGDVLSSEDQTATPFLTLDASINGITGSFPNPEQGWNPDSAPPLYATPLESRDGNRRLLATPSFDLVPYAAQVQRLMKSALEAARRERSHSLVLPPPFWSVEPGDVCSWTSARNGYDGKLFTVTAKTDCANNDTGLVIQEVDPADYSWNYETDYRPGTSGPTGFPRPEPQGIRMWAAEGVSIIDADGYKRRPGIRLSWDGDMPGVTGVRYKVRRKNDASPVTSGNTLELSAGALIITHSLLPDNQYEVAGQYIPSAPRDMLWSDWIEVATPDVKFSVLDFDAAIKAQITTIQQQVQDFVHATEALIASVAANQDARNWLDKTSVRTQMTARAGVLSATITNVQTVAADATAALASSVESLSVAVGKNTGAITVTQEAVASLTEGIGLSYGVKLDVNGYAVGFQLLNGGADTGSTTFTTDYFQIVTPGQSPKKPFIVSGDTVVLDADNILLNGSVKATKLDVAQLSAINANLGDVRAGTLKSPNDKWDQNLNNGTLIISD</sequence>
<proteinExistence type="predicted"/>
<reference evidence="2 3" key="1">
    <citation type="submission" date="2019-06" db="EMBL/GenBank/DDBJ databases">
        <title>Whole genome shotgun sequence of Nitrobacter winogradskyi NBRC 14297.</title>
        <authorList>
            <person name="Hosoyama A."/>
            <person name="Uohara A."/>
            <person name="Ohji S."/>
            <person name="Ichikawa N."/>
        </authorList>
    </citation>
    <scope>NUCLEOTIDE SEQUENCE [LARGE SCALE GENOMIC DNA]</scope>
    <source>
        <strain evidence="2 3">NBRC 14297</strain>
    </source>
</reference>
<comment type="caution">
    <text evidence="2">The sequence shown here is derived from an EMBL/GenBank/DDBJ whole genome shotgun (WGS) entry which is preliminary data.</text>
</comment>
<name>A0A4Y3W8H4_NITWI</name>